<dbReference type="Proteomes" id="UP001154078">
    <property type="component" value="Chromosome 11"/>
</dbReference>
<accession>A0A9P0ATZ3</accession>
<comment type="function">
    <text evidence="2">May be involved in pre-mRNA splicing.</text>
</comment>
<proteinExistence type="predicted"/>
<dbReference type="FunFam" id="1.10.10.440:FF:000003">
    <property type="entry name" value="Pre-mRNA processing factor 40 homolog A"/>
    <property type="match status" value="1"/>
</dbReference>
<dbReference type="PROSITE" id="PS51676">
    <property type="entry name" value="FF"/>
    <property type="match status" value="4"/>
</dbReference>
<feature type="domain" description="FF" evidence="10">
    <location>
        <begin position="440"/>
        <end position="501"/>
    </location>
</feature>
<dbReference type="InterPro" id="IPR002713">
    <property type="entry name" value="FF_domain"/>
</dbReference>
<dbReference type="GO" id="GO:0071004">
    <property type="term" value="C:U2-type prespliceosome"/>
    <property type="evidence" value="ECO:0007669"/>
    <property type="project" value="TreeGrafter"/>
</dbReference>
<dbReference type="PROSITE" id="PS50020">
    <property type="entry name" value="WW_DOMAIN_2"/>
    <property type="match status" value="2"/>
</dbReference>
<dbReference type="PANTHER" id="PTHR11864:SF0">
    <property type="entry name" value="PRP40 PRE-MRNA PROCESSING FACTOR 40 HOMOLOG A (YEAST)"/>
    <property type="match status" value="1"/>
</dbReference>
<feature type="region of interest" description="Disordered" evidence="8">
    <location>
        <begin position="632"/>
        <end position="750"/>
    </location>
</feature>
<evidence type="ECO:0000256" key="4">
    <source>
        <dbReference type="ARBA" id="ARBA00072039"/>
    </source>
</evidence>
<evidence type="ECO:0000256" key="3">
    <source>
        <dbReference type="ARBA" id="ARBA00063790"/>
    </source>
</evidence>
<keyword evidence="12" id="KW-1185">Reference proteome</keyword>
<dbReference type="InterPro" id="IPR001202">
    <property type="entry name" value="WW_dom"/>
</dbReference>
<feature type="coiled-coil region" evidence="7">
    <location>
        <begin position="560"/>
        <end position="590"/>
    </location>
</feature>
<dbReference type="GO" id="GO:0003723">
    <property type="term" value="F:RNA binding"/>
    <property type="evidence" value="ECO:0007669"/>
    <property type="project" value="TreeGrafter"/>
</dbReference>
<feature type="compositionally biased region" description="Low complexity" evidence="8">
    <location>
        <begin position="165"/>
        <end position="175"/>
    </location>
</feature>
<evidence type="ECO:0000313" key="11">
    <source>
        <dbReference type="EMBL" id="CAH0549558.1"/>
    </source>
</evidence>
<evidence type="ECO:0000259" key="9">
    <source>
        <dbReference type="PROSITE" id="PS50020"/>
    </source>
</evidence>
<dbReference type="CDD" id="cd00201">
    <property type="entry name" value="WW"/>
    <property type="match status" value="2"/>
</dbReference>
<evidence type="ECO:0000256" key="8">
    <source>
        <dbReference type="SAM" id="MobiDB-lite"/>
    </source>
</evidence>
<name>A0A9P0ATZ3_BRAAE</name>
<dbReference type="EMBL" id="OV121142">
    <property type="protein sequence ID" value="CAH0549558.1"/>
    <property type="molecule type" value="Genomic_DNA"/>
</dbReference>
<sequence>MDPNLPPGFVPPPGMGTPPLMPPGHPMGGFPPIMTPFSVPPPGFGAFPPTTGTADAWTEHKSPDGRTYYYNGATKQSSWQKPDQLKSPAEMLLSQCPWKEYTADNGKIYYHNINTKESRWVVPPELEEIKKKIAAEEAKPASAPITPKEVTSPAPVLPIDSATNSPAASSPGGKSALEAAMAATLASIALPTPPPKIDEDSNQSGHGESKAKESRNSTPEPRTFANKKEAMEAFKDLLKEKNVPSNASWEQCVKIISNDPRYESFKKLNEKKQIFNSYKTQKQKDEKEENRLKAKKAKEELEVFLMKTDKITSNTKYYKCDEIFMHLEIWSSVSDSDRRDIYEDVVFALAKREKEESKVLKKRNMKKLAEVLDSMPKINYDTTWSEAQYQLLENTSFKNDVNLLAMDKEDALIVFEEHIRVLEKEQVEEKEREKRRLKRQSRKNRDQFIALLDHLHEEGKLTSMSLWVELYPIISADIRFSAMLGQSGSTPLDLFKFYVEDLKSRFHDEKKIIKEILKEKNFEVKAHTTFDQFATVICEDKRSAELDAGNVKLTFNSFLEKAEAKEKERLKEESKKMKKLEANFKTLLREMNIDFELSFEEVRSKLEKEEEFMAFTSDTDRIRTYKDYQHEMEESCSHHHSRSKKSKKKKSKKYRSSSSDSEEEKEKEKTKKSSRRRSRSESVQSEEEEDDYRKRKSKKKHKKKSPSNTPLHQHRTSEPDPGSKGGEMSESELEKQRALLLAKLHNEDSE</sequence>
<feature type="compositionally biased region" description="Basic residues" evidence="8">
    <location>
        <begin position="694"/>
        <end position="705"/>
    </location>
</feature>
<feature type="region of interest" description="Disordered" evidence="8">
    <location>
        <begin position="1"/>
        <end position="26"/>
    </location>
</feature>
<feature type="domain" description="FF" evidence="10">
    <location>
        <begin position="576"/>
        <end position="631"/>
    </location>
</feature>
<dbReference type="Pfam" id="PF00397">
    <property type="entry name" value="WW"/>
    <property type="match status" value="2"/>
</dbReference>
<dbReference type="OrthoDB" id="187617at2759"/>
<feature type="coiled-coil region" evidence="7">
    <location>
        <begin position="420"/>
        <end position="447"/>
    </location>
</feature>
<reference evidence="11" key="1">
    <citation type="submission" date="2021-12" db="EMBL/GenBank/DDBJ databases">
        <authorList>
            <person name="King R."/>
        </authorList>
    </citation>
    <scope>NUCLEOTIDE SEQUENCE</scope>
</reference>
<dbReference type="Gene3D" id="2.20.70.10">
    <property type="match status" value="2"/>
</dbReference>
<feature type="compositionally biased region" description="Pro residues" evidence="8">
    <location>
        <begin position="1"/>
        <end position="25"/>
    </location>
</feature>
<dbReference type="GO" id="GO:0045292">
    <property type="term" value="P:mRNA cis splicing, via spliceosome"/>
    <property type="evidence" value="ECO:0007669"/>
    <property type="project" value="InterPro"/>
</dbReference>
<evidence type="ECO:0000256" key="2">
    <source>
        <dbReference type="ARBA" id="ARBA00058987"/>
    </source>
</evidence>
<evidence type="ECO:0000256" key="6">
    <source>
        <dbReference type="ARBA" id="ARBA00080326"/>
    </source>
</evidence>
<dbReference type="Pfam" id="PF25432">
    <property type="entry name" value="FF_PRPF40A"/>
    <property type="match status" value="1"/>
</dbReference>
<dbReference type="InterPro" id="IPR039726">
    <property type="entry name" value="Prp40-like"/>
</dbReference>
<protein>
    <recommendedName>
        <fullName evidence="4">Pre-mRNA-processing factor 40 homolog B</fullName>
    </recommendedName>
    <alternativeName>
        <fullName evidence="5">Huntingtin yeast partner C</fullName>
    </alternativeName>
    <alternativeName>
        <fullName evidence="6">Huntingtin-interacting protein C</fullName>
    </alternativeName>
</protein>
<comment type="subunit">
    <text evidence="3">Interacts with the N-terminus of HD.</text>
</comment>
<evidence type="ECO:0000256" key="7">
    <source>
        <dbReference type="SAM" id="Coils"/>
    </source>
</evidence>
<dbReference type="SUPFAM" id="SSF51045">
    <property type="entry name" value="WW domain"/>
    <property type="match status" value="2"/>
</dbReference>
<feature type="domain" description="FF" evidence="10">
    <location>
        <begin position="227"/>
        <end position="281"/>
    </location>
</feature>
<dbReference type="SUPFAM" id="SSF81698">
    <property type="entry name" value="FF domain"/>
    <property type="match status" value="5"/>
</dbReference>
<dbReference type="GO" id="GO:0005685">
    <property type="term" value="C:U1 snRNP"/>
    <property type="evidence" value="ECO:0007669"/>
    <property type="project" value="TreeGrafter"/>
</dbReference>
<feature type="domain" description="WW" evidence="9">
    <location>
        <begin position="51"/>
        <end position="84"/>
    </location>
</feature>
<feature type="domain" description="FF" evidence="10">
    <location>
        <begin position="505"/>
        <end position="561"/>
    </location>
</feature>
<organism evidence="11 12">
    <name type="scientific">Brassicogethes aeneus</name>
    <name type="common">Rape pollen beetle</name>
    <name type="synonym">Meligethes aeneus</name>
    <dbReference type="NCBI Taxonomy" id="1431903"/>
    <lineage>
        <taxon>Eukaryota</taxon>
        <taxon>Metazoa</taxon>
        <taxon>Ecdysozoa</taxon>
        <taxon>Arthropoda</taxon>
        <taxon>Hexapoda</taxon>
        <taxon>Insecta</taxon>
        <taxon>Pterygota</taxon>
        <taxon>Neoptera</taxon>
        <taxon>Endopterygota</taxon>
        <taxon>Coleoptera</taxon>
        <taxon>Polyphaga</taxon>
        <taxon>Cucujiformia</taxon>
        <taxon>Nitidulidae</taxon>
        <taxon>Meligethinae</taxon>
        <taxon>Brassicogethes</taxon>
    </lineage>
</organism>
<dbReference type="PANTHER" id="PTHR11864">
    <property type="entry name" value="PRE-MRNA-PROCESSING PROTEIN PRP40"/>
    <property type="match status" value="1"/>
</dbReference>
<feature type="compositionally biased region" description="Basic residues" evidence="8">
    <location>
        <begin position="638"/>
        <end position="655"/>
    </location>
</feature>
<keyword evidence="7" id="KW-0175">Coiled coil</keyword>
<dbReference type="SMART" id="SM00456">
    <property type="entry name" value="WW"/>
    <property type="match status" value="2"/>
</dbReference>
<dbReference type="InterPro" id="IPR036517">
    <property type="entry name" value="FF_domain_sf"/>
</dbReference>
<dbReference type="FunFam" id="1.10.10.440:FF:000015">
    <property type="entry name" value="pre-mRNA-processing factor 40 homolog B isoform X2"/>
    <property type="match status" value="1"/>
</dbReference>
<feature type="region of interest" description="Disordered" evidence="8">
    <location>
        <begin position="136"/>
        <end position="175"/>
    </location>
</feature>
<keyword evidence="1" id="KW-0677">Repeat</keyword>
<dbReference type="InterPro" id="IPR036020">
    <property type="entry name" value="WW_dom_sf"/>
</dbReference>
<evidence type="ECO:0000256" key="1">
    <source>
        <dbReference type="ARBA" id="ARBA00022737"/>
    </source>
</evidence>
<dbReference type="SMART" id="SM00441">
    <property type="entry name" value="FF"/>
    <property type="match status" value="4"/>
</dbReference>
<dbReference type="Gene3D" id="1.10.10.440">
    <property type="entry name" value="FF domain"/>
    <property type="match status" value="5"/>
</dbReference>
<evidence type="ECO:0000313" key="12">
    <source>
        <dbReference type="Proteomes" id="UP001154078"/>
    </source>
</evidence>
<gene>
    <name evidence="11" type="ORF">MELIAE_LOCUS2669</name>
</gene>
<evidence type="ECO:0000259" key="10">
    <source>
        <dbReference type="PROSITE" id="PS51676"/>
    </source>
</evidence>
<feature type="region of interest" description="Disordered" evidence="8">
    <location>
        <begin position="188"/>
        <end position="225"/>
    </location>
</feature>
<dbReference type="FunFam" id="1.10.10.440:FF:000002">
    <property type="entry name" value="pre-mRNA-processing factor 40 homolog A isoform X1"/>
    <property type="match status" value="1"/>
</dbReference>
<dbReference type="PROSITE" id="PS01159">
    <property type="entry name" value="WW_DOMAIN_1"/>
    <property type="match status" value="2"/>
</dbReference>
<dbReference type="AlphaFoldDB" id="A0A9P0ATZ3"/>
<dbReference type="Pfam" id="PF01846">
    <property type="entry name" value="FF"/>
    <property type="match status" value="3"/>
</dbReference>
<evidence type="ECO:0000256" key="5">
    <source>
        <dbReference type="ARBA" id="ARBA00075613"/>
    </source>
</evidence>
<feature type="domain" description="WW" evidence="9">
    <location>
        <begin position="97"/>
        <end position="125"/>
    </location>
</feature>